<evidence type="ECO:0000256" key="2">
    <source>
        <dbReference type="ARBA" id="ARBA00008889"/>
    </source>
</evidence>
<dbReference type="GO" id="GO:1990904">
    <property type="term" value="C:ribonucleoprotein complex"/>
    <property type="evidence" value="ECO:0007669"/>
    <property type="project" value="UniProtKB-KW"/>
</dbReference>
<dbReference type="InterPro" id="IPR047865">
    <property type="entry name" value="Ribosomal_uL10_bac_type"/>
</dbReference>
<dbReference type="AlphaFoldDB" id="A0A0F6W281"/>
<keyword evidence="4 6" id="KW-0687">Ribonucleoprotein</keyword>
<evidence type="ECO:0000313" key="7">
    <source>
        <dbReference type="EMBL" id="AKF05548.1"/>
    </source>
</evidence>
<dbReference type="Gene3D" id="3.30.70.1730">
    <property type="match status" value="1"/>
</dbReference>
<reference evidence="7 8" key="1">
    <citation type="submission" date="2015-03" db="EMBL/GenBank/DDBJ databases">
        <title>Genome assembly of Sandaracinus amylolyticus DSM 53668.</title>
        <authorList>
            <person name="Sharma G."/>
            <person name="Subramanian S."/>
        </authorList>
    </citation>
    <scope>NUCLEOTIDE SEQUENCE [LARGE SCALE GENOMIC DNA]</scope>
    <source>
        <strain evidence="7 8">DSM 53668</strain>
    </source>
</reference>
<dbReference type="InterPro" id="IPR043141">
    <property type="entry name" value="Ribosomal_uL10-like_sf"/>
</dbReference>
<dbReference type="PANTHER" id="PTHR11560">
    <property type="entry name" value="39S RIBOSOMAL PROTEIN L10, MITOCHONDRIAL"/>
    <property type="match status" value="1"/>
</dbReference>
<dbReference type="Gene3D" id="6.10.250.290">
    <property type="match status" value="1"/>
</dbReference>
<keyword evidence="3 6" id="KW-0689">Ribosomal protein</keyword>
<comment type="similarity">
    <text evidence="2 6">Belongs to the universal ribosomal protein uL10 family.</text>
</comment>
<dbReference type="STRING" id="927083.DB32_002697"/>
<comment type="subunit">
    <text evidence="6">Part of the ribosomal stalk of the 50S ribosomal subunit. The N-terminus interacts with L11 and the large rRNA to form the base of the stalk. The C-terminus forms an elongated spine to which L12 dimers bind in a sequential fashion forming a multimeric L10(L12)X complex.</text>
</comment>
<dbReference type="KEGG" id="samy:DB32_002697"/>
<evidence type="ECO:0000313" key="8">
    <source>
        <dbReference type="Proteomes" id="UP000034883"/>
    </source>
</evidence>
<keyword evidence="8" id="KW-1185">Reference proteome</keyword>
<evidence type="ECO:0000256" key="4">
    <source>
        <dbReference type="ARBA" id="ARBA00023274"/>
    </source>
</evidence>
<name>A0A0F6W281_9BACT</name>
<evidence type="ECO:0000256" key="6">
    <source>
        <dbReference type="HAMAP-Rule" id="MF_00362"/>
    </source>
</evidence>
<gene>
    <name evidence="6" type="primary">rplJ</name>
    <name evidence="7" type="ORF">DB32_002697</name>
</gene>
<dbReference type="SUPFAM" id="SSF160369">
    <property type="entry name" value="Ribosomal protein L10-like"/>
    <property type="match status" value="1"/>
</dbReference>
<dbReference type="HAMAP" id="MF_00362">
    <property type="entry name" value="Ribosomal_uL10"/>
    <property type="match status" value="1"/>
</dbReference>
<accession>A0A0F6W281</accession>
<protein>
    <recommendedName>
        <fullName evidence="5 6">Large ribosomal subunit protein uL10</fullName>
    </recommendedName>
</protein>
<dbReference type="Proteomes" id="UP000034883">
    <property type="component" value="Chromosome"/>
</dbReference>
<dbReference type="RefSeq" id="WP_053232782.1">
    <property type="nucleotide sequence ID" value="NZ_CP011125.1"/>
</dbReference>
<dbReference type="NCBIfam" id="NF000955">
    <property type="entry name" value="PRK00099.1-1"/>
    <property type="match status" value="1"/>
</dbReference>
<keyword evidence="6" id="KW-0694">RNA-binding</keyword>
<dbReference type="GO" id="GO:0006412">
    <property type="term" value="P:translation"/>
    <property type="evidence" value="ECO:0007669"/>
    <property type="project" value="UniProtKB-UniRule"/>
</dbReference>
<dbReference type="CDD" id="cd05797">
    <property type="entry name" value="Ribosomal_L10"/>
    <property type="match status" value="1"/>
</dbReference>
<dbReference type="OrthoDB" id="3186107at2"/>
<organism evidence="7 8">
    <name type="scientific">Sandaracinus amylolyticus</name>
    <dbReference type="NCBI Taxonomy" id="927083"/>
    <lineage>
        <taxon>Bacteria</taxon>
        <taxon>Pseudomonadati</taxon>
        <taxon>Myxococcota</taxon>
        <taxon>Polyangia</taxon>
        <taxon>Polyangiales</taxon>
        <taxon>Sandaracinaceae</taxon>
        <taxon>Sandaracinus</taxon>
    </lineage>
</organism>
<sequence>MANGTSTARADKAKVVDEVKGLFDKATSVVFLGFKGMDVITVTDLRSKFRKAGVEYKVVKNKLVEQALKGTPLEGKLGKVLAGETAVAFSFEDPSTAAKVVRDFRKEGDKQEKLEVKAAVLDNAVMAGGDVEKQLASMPGKDELRAMLLATLQAPAQNLVAQLQAPLQNLVYVLEARRKQLEESSGG</sequence>
<comment type="function">
    <text evidence="1 6">Forms part of the ribosomal stalk, playing a central role in the interaction of the ribosome with GTP-bound translation factors.</text>
</comment>
<keyword evidence="6" id="KW-0699">rRNA-binding</keyword>
<dbReference type="GO" id="GO:0070180">
    <property type="term" value="F:large ribosomal subunit rRNA binding"/>
    <property type="evidence" value="ECO:0007669"/>
    <property type="project" value="UniProtKB-UniRule"/>
</dbReference>
<dbReference type="EMBL" id="CP011125">
    <property type="protein sequence ID" value="AKF05548.1"/>
    <property type="molecule type" value="Genomic_DNA"/>
</dbReference>
<evidence type="ECO:0000256" key="3">
    <source>
        <dbReference type="ARBA" id="ARBA00022980"/>
    </source>
</evidence>
<proteinExistence type="inferred from homology"/>
<dbReference type="InterPro" id="IPR001790">
    <property type="entry name" value="Ribosomal_uL10"/>
</dbReference>
<dbReference type="GO" id="GO:0005840">
    <property type="term" value="C:ribosome"/>
    <property type="evidence" value="ECO:0007669"/>
    <property type="project" value="UniProtKB-KW"/>
</dbReference>
<dbReference type="InterPro" id="IPR022973">
    <property type="entry name" value="Ribosomal_uL10_bac"/>
</dbReference>
<evidence type="ECO:0000256" key="5">
    <source>
        <dbReference type="ARBA" id="ARBA00035202"/>
    </source>
</evidence>
<evidence type="ECO:0000256" key="1">
    <source>
        <dbReference type="ARBA" id="ARBA00002633"/>
    </source>
</evidence>
<dbReference type="Pfam" id="PF00466">
    <property type="entry name" value="Ribosomal_L10"/>
    <property type="match status" value="1"/>
</dbReference>